<feature type="transmembrane region" description="Helical" evidence="5">
    <location>
        <begin position="27"/>
        <end position="52"/>
    </location>
</feature>
<keyword evidence="4 5" id="KW-0472">Membrane</keyword>
<protein>
    <recommendedName>
        <fullName evidence="6">ABC transmembrane type-1 domain-containing protein</fullName>
    </recommendedName>
</protein>
<dbReference type="AlphaFoldDB" id="A0A0E0EK78"/>
<dbReference type="Gene3D" id="1.20.1560.10">
    <property type="entry name" value="ABC transporter type 1, transmembrane domain"/>
    <property type="match status" value="1"/>
</dbReference>
<dbReference type="GO" id="GO:0005524">
    <property type="term" value="F:ATP binding"/>
    <property type="evidence" value="ECO:0007669"/>
    <property type="project" value="InterPro"/>
</dbReference>
<dbReference type="PANTHER" id="PTHR24222">
    <property type="entry name" value="ABC TRANSPORTER B FAMILY"/>
    <property type="match status" value="1"/>
</dbReference>
<keyword evidence="3 5" id="KW-1133">Transmembrane helix</keyword>
<evidence type="ECO:0000313" key="7">
    <source>
        <dbReference type="EnsemblPlants" id="OMERI08G08830.1"/>
    </source>
</evidence>
<evidence type="ECO:0000259" key="6">
    <source>
        <dbReference type="PROSITE" id="PS50929"/>
    </source>
</evidence>
<dbReference type="HOGENOM" id="CLU_1565357_0_0_1"/>
<evidence type="ECO:0000256" key="2">
    <source>
        <dbReference type="ARBA" id="ARBA00022692"/>
    </source>
</evidence>
<dbReference type="EnsemblPlants" id="OMERI08G08830.1">
    <property type="protein sequence ID" value="OMERI08G08830.1"/>
    <property type="gene ID" value="OMERI08G08830"/>
</dbReference>
<dbReference type="PANTHER" id="PTHR24222:SF63">
    <property type="entry name" value="ATP BINDING CASSETTE SUBFAMILY B"/>
    <property type="match status" value="1"/>
</dbReference>
<feature type="transmembrane region" description="Helical" evidence="5">
    <location>
        <begin position="64"/>
        <end position="91"/>
    </location>
</feature>
<comment type="subcellular location">
    <subcellularLocation>
        <location evidence="1">Membrane</location>
        <topology evidence="1">Multi-pass membrane protein</topology>
    </subcellularLocation>
</comment>
<evidence type="ECO:0000313" key="8">
    <source>
        <dbReference type="Proteomes" id="UP000008021"/>
    </source>
</evidence>
<accession>A0A0E0EK78</accession>
<dbReference type="STRING" id="40149.A0A0E0EK78"/>
<dbReference type="PROSITE" id="PS50929">
    <property type="entry name" value="ABC_TM1F"/>
    <property type="match status" value="1"/>
</dbReference>
<sequence length="171" mass="18531">MADSSNGGIDGRVPLHQMFALADRKDVALMAIGSAAAVVKGVSAPLMALLFGDVVDAFGHSDSSLVYVAASKIAMNFLYIAIVAEVSCWTLTGERQVAQIRTLYLKTILRQDMAFFDTHQSASAGECVARISGDTVLIQEAIVEKVCIFIIIHARLYIQQYLLPVKELDHS</sequence>
<keyword evidence="2 5" id="KW-0812">Transmembrane</keyword>
<reference evidence="7" key="2">
    <citation type="submission" date="2018-05" db="EMBL/GenBank/DDBJ databases">
        <title>OmerRS3 (Oryza meridionalis Reference Sequence Version 3).</title>
        <authorList>
            <person name="Zhang J."/>
            <person name="Kudrna D."/>
            <person name="Lee S."/>
            <person name="Talag J."/>
            <person name="Welchert J."/>
            <person name="Wing R.A."/>
        </authorList>
    </citation>
    <scope>NUCLEOTIDE SEQUENCE [LARGE SCALE GENOMIC DNA]</scope>
    <source>
        <strain evidence="7">cv. OR44</strain>
    </source>
</reference>
<dbReference type="Proteomes" id="UP000008021">
    <property type="component" value="Chromosome 8"/>
</dbReference>
<dbReference type="InterPro" id="IPR039421">
    <property type="entry name" value="Type_1_exporter"/>
</dbReference>
<evidence type="ECO:0000256" key="4">
    <source>
        <dbReference type="ARBA" id="ARBA00023136"/>
    </source>
</evidence>
<evidence type="ECO:0000256" key="5">
    <source>
        <dbReference type="SAM" id="Phobius"/>
    </source>
</evidence>
<proteinExistence type="predicted"/>
<dbReference type="Gramene" id="OMERI08G08830.1">
    <property type="protein sequence ID" value="OMERI08G08830.1"/>
    <property type="gene ID" value="OMERI08G08830"/>
</dbReference>
<reference evidence="7" key="1">
    <citation type="submission" date="2015-04" db="UniProtKB">
        <authorList>
            <consortium name="EnsemblPlants"/>
        </authorList>
    </citation>
    <scope>IDENTIFICATION</scope>
</reference>
<evidence type="ECO:0000256" key="3">
    <source>
        <dbReference type="ARBA" id="ARBA00022989"/>
    </source>
</evidence>
<dbReference type="GO" id="GO:0140359">
    <property type="term" value="F:ABC-type transporter activity"/>
    <property type="evidence" value="ECO:0007669"/>
    <property type="project" value="InterPro"/>
</dbReference>
<dbReference type="InterPro" id="IPR011527">
    <property type="entry name" value="ABC1_TM_dom"/>
</dbReference>
<feature type="domain" description="ABC transmembrane type-1" evidence="6">
    <location>
        <begin position="31"/>
        <end position="150"/>
    </location>
</feature>
<name>A0A0E0EK78_9ORYZ</name>
<dbReference type="SUPFAM" id="SSF90123">
    <property type="entry name" value="ABC transporter transmembrane region"/>
    <property type="match status" value="1"/>
</dbReference>
<organism evidence="7">
    <name type="scientific">Oryza meridionalis</name>
    <dbReference type="NCBI Taxonomy" id="40149"/>
    <lineage>
        <taxon>Eukaryota</taxon>
        <taxon>Viridiplantae</taxon>
        <taxon>Streptophyta</taxon>
        <taxon>Embryophyta</taxon>
        <taxon>Tracheophyta</taxon>
        <taxon>Spermatophyta</taxon>
        <taxon>Magnoliopsida</taxon>
        <taxon>Liliopsida</taxon>
        <taxon>Poales</taxon>
        <taxon>Poaceae</taxon>
        <taxon>BOP clade</taxon>
        <taxon>Oryzoideae</taxon>
        <taxon>Oryzeae</taxon>
        <taxon>Oryzinae</taxon>
        <taxon>Oryza</taxon>
    </lineage>
</organism>
<keyword evidence="8" id="KW-1185">Reference proteome</keyword>
<dbReference type="InterPro" id="IPR036640">
    <property type="entry name" value="ABC1_TM_sf"/>
</dbReference>
<dbReference type="eggNOG" id="KOG0055">
    <property type="taxonomic scope" value="Eukaryota"/>
</dbReference>
<evidence type="ECO:0000256" key="1">
    <source>
        <dbReference type="ARBA" id="ARBA00004141"/>
    </source>
</evidence>
<dbReference type="Pfam" id="PF00664">
    <property type="entry name" value="ABC_membrane"/>
    <property type="match status" value="1"/>
</dbReference>
<dbReference type="GO" id="GO:0005886">
    <property type="term" value="C:plasma membrane"/>
    <property type="evidence" value="ECO:0007669"/>
    <property type="project" value="TreeGrafter"/>
</dbReference>